<protein>
    <submittedName>
        <fullName evidence="2">Uncharacterized protein</fullName>
    </submittedName>
</protein>
<name>F2TUG3_AJEDA</name>
<keyword evidence="1" id="KW-1133">Transmembrane helix</keyword>
<evidence type="ECO:0000313" key="2">
    <source>
        <dbReference type="EMBL" id="EGE86876.2"/>
    </source>
</evidence>
<accession>F2TUG3</accession>
<dbReference type="AlphaFoldDB" id="F2TUG3"/>
<evidence type="ECO:0000256" key="1">
    <source>
        <dbReference type="SAM" id="Phobius"/>
    </source>
</evidence>
<keyword evidence="1" id="KW-0472">Membrane</keyword>
<proteinExistence type="predicted"/>
<reference evidence="2" key="1">
    <citation type="submission" date="2010-03" db="EMBL/GenBank/DDBJ databases">
        <title>Annotation of Blastomyces dermatitidis strain ATCC 18188.</title>
        <authorList>
            <consortium name="The Broad Institute Genome Sequencing Platform"/>
            <consortium name="Broad Institute Genome Sequencing Center for Infectious Disease."/>
            <person name="Cuomo C."/>
            <person name="Klein B."/>
            <person name="Sullivan T."/>
            <person name="Heitman J."/>
            <person name="Young S."/>
            <person name="Zeng Q."/>
            <person name="Gargeya S."/>
            <person name="Alvarado L."/>
            <person name="Berlin A.M."/>
            <person name="Chapman S.B."/>
            <person name="Chen Z."/>
            <person name="Freedman E."/>
            <person name="Gellesch M."/>
            <person name="Goldberg J."/>
            <person name="Griggs A."/>
            <person name="Gujja S."/>
            <person name="Heilman E."/>
            <person name="Heiman D."/>
            <person name="Howarth C."/>
            <person name="Mehta T."/>
            <person name="Neiman D."/>
            <person name="Pearson M."/>
            <person name="Roberts A."/>
            <person name="Saif S."/>
            <person name="Shea T."/>
            <person name="Shenoy N."/>
            <person name="Sisk P."/>
            <person name="Stolte C."/>
            <person name="Sykes S."/>
            <person name="White J."/>
            <person name="Yandava C."/>
            <person name="Haas B."/>
            <person name="Nusbaum C."/>
            <person name="Birren B."/>
        </authorList>
    </citation>
    <scope>NUCLEOTIDE SEQUENCE [LARGE SCALE GENOMIC DNA]</scope>
    <source>
        <strain evidence="2">ATCC 18188</strain>
    </source>
</reference>
<feature type="transmembrane region" description="Helical" evidence="1">
    <location>
        <begin position="6"/>
        <end position="24"/>
    </location>
</feature>
<sequence length="62" mass="7198">FYFFFYSTLFICLSITLYTFLAMTSHSHNKCHCSVHIRQFISKCTTMNDTSSLSSYTLFSSS</sequence>
<dbReference type="HOGENOM" id="CLU_044088_1_0_1"/>
<gene>
    <name evidence="2" type="ORF">BDDG_09827</name>
</gene>
<dbReference type="Proteomes" id="UP000007802">
    <property type="component" value="Unassembled WGS sequence"/>
</dbReference>
<feature type="non-terminal residue" evidence="2">
    <location>
        <position position="62"/>
    </location>
</feature>
<feature type="non-terminal residue" evidence="2">
    <location>
        <position position="1"/>
    </location>
</feature>
<keyword evidence="1" id="KW-0812">Transmembrane</keyword>
<organism evidence="2">
    <name type="scientific">Ajellomyces dermatitidis (strain ATCC 18188 / CBS 674.68)</name>
    <name type="common">Blastomyces dermatitidis</name>
    <dbReference type="NCBI Taxonomy" id="653446"/>
    <lineage>
        <taxon>Eukaryota</taxon>
        <taxon>Fungi</taxon>
        <taxon>Dikarya</taxon>
        <taxon>Ascomycota</taxon>
        <taxon>Pezizomycotina</taxon>
        <taxon>Eurotiomycetes</taxon>
        <taxon>Eurotiomycetidae</taxon>
        <taxon>Onygenales</taxon>
        <taxon>Ajellomycetaceae</taxon>
        <taxon>Blastomyces</taxon>
    </lineage>
</organism>
<dbReference type="EMBL" id="GG749820">
    <property type="protein sequence ID" value="EGE86876.2"/>
    <property type="molecule type" value="Genomic_DNA"/>
</dbReference>